<gene>
    <name evidence="2" type="ORF">RSO01_71730</name>
</gene>
<accession>A0A512NM39</accession>
<dbReference type="RefSeq" id="WP_170303610.1">
    <property type="nucleotide sequence ID" value="NZ_BKAJ01000147.1"/>
</dbReference>
<reference evidence="2 3" key="1">
    <citation type="submission" date="2019-07" db="EMBL/GenBank/DDBJ databases">
        <title>Whole genome shotgun sequence of Reyranella soli NBRC 108950.</title>
        <authorList>
            <person name="Hosoyama A."/>
            <person name="Uohara A."/>
            <person name="Ohji S."/>
            <person name="Ichikawa N."/>
        </authorList>
    </citation>
    <scope>NUCLEOTIDE SEQUENCE [LARGE SCALE GENOMIC DNA]</scope>
    <source>
        <strain evidence="2 3">NBRC 108950</strain>
    </source>
</reference>
<evidence type="ECO:0000313" key="3">
    <source>
        <dbReference type="Proteomes" id="UP000321058"/>
    </source>
</evidence>
<comment type="caution">
    <text evidence="2">The sequence shown here is derived from an EMBL/GenBank/DDBJ whole genome shotgun (WGS) entry which is preliminary data.</text>
</comment>
<sequence>MSIFTIAIDRRFADELAIGLLAQYGGDPLALADVLILLPTRRSVRALREAFLRAANGKPTILPRMAPLGDVDESEWEVASGDGSALALPPAIEPAERDALLARLVAAFTDGDQPIAQSPAQALSLARELGRLLDELAIEGVSFDRLEGLVEGNFASHWQRTLKFLAIVGEHWPQLLAERGQIDAIERRTQAIRAQAMRWRERPPATPVIAAGSTGSQPATRELLSVIAGLAQGKLVLPGLDRDMDERSWAELDETHPQFGLRELLKALGCERRDVVEWRDGAGTSSARHLLIAELMRPAETTEEWVRPLASSLEHVTRADCATPHQEALVIALALRGVLGDKTRRSTQTAALVTPDRDLARRVAAELRRWNIDIDDSAGTPLLDTPSAGLMQALVGVVDEGFAPVALLALLKHPLCALGGDRAAVLDAARRLDRKCLRGLKPMPGLAAIRARIDKARFGDLTDRLAVHQLIDRVEAATAALAAAMQAGAAPDALLDATIAAAETVASGETLWSGDAGGALADALARLRAAWAGTAAIAGGQWPALLATMLEPEIVRPTFGRHPRLAIWGPLEARLQRADLLVLGGLNEGTWPPAVETGPWLNRPMRAQLGLPQPERRIGLSAHDFVAALGAERVLLTRAEREGGAPTVPSRWLARLDALFGYDPGGKTAPPEYIQRGQHEYLAWADALDRPGDYRPWPRPEPRPPLEARPMRLSVSSIEQWRRDPYGLYARRILGLDALEPLEAELGAADRGNALHDALDEFLATHPSGLLPPGALAEFEVLGEKHLGTLMTSPTERAFWWPRFLRLTRWFIATENARRQAGTRLLASETTGSLTVGPRSRPLTIEARADRIDEIEIGVWDVIDYKTGRVPTNQELEALFAPQLLLEAAMAERGGFSKIPGKAEEVHLSYWQANGLGDGGKVSEIKASDELVPAMLALVHKMAAHFAKPGTPYPALPWSAYIPAFNDYEHLERVAEWSTAGGDDE</sequence>
<protein>
    <submittedName>
        <fullName evidence="2">Double-strand break repair protein AddB</fullName>
    </submittedName>
</protein>
<evidence type="ECO:0000259" key="1">
    <source>
        <dbReference type="Pfam" id="PF12705"/>
    </source>
</evidence>
<dbReference type="AlphaFoldDB" id="A0A512NM39"/>
<dbReference type="InterPro" id="IPR027417">
    <property type="entry name" value="P-loop_NTPase"/>
</dbReference>
<keyword evidence="3" id="KW-1185">Reference proteome</keyword>
<proteinExistence type="predicted"/>
<dbReference type="NCBIfam" id="TIGR02786">
    <property type="entry name" value="addB_alphas"/>
    <property type="match status" value="1"/>
</dbReference>
<evidence type="ECO:0000313" key="2">
    <source>
        <dbReference type="EMBL" id="GEP60007.1"/>
    </source>
</evidence>
<dbReference type="EMBL" id="BKAJ01000147">
    <property type="protein sequence ID" value="GEP60007.1"/>
    <property type="molecule type" value="Genomic_DNA"/>
</dbReference>
<organism evidence="2 3">
    <name type="scientific">Reyranella soli</name>
    <dbReference type="NCBI Taxonomy" id="1230389"/>
    <lineage>
        <taxon>Bacteria</taxon>
        <taxon>Pseudomonadati</taxon>
        <taxon>Pseudomonadota</taxon>
        <taxon>Alphaproteobacteria</taxon>
        <taxon>Hyphomicrobiales</taxon>
        <taxon>Reyranellaceae</taxon>
        <taxon>Reyranella</taxon>
    </lineage>
</organism>
<name>A0A512NM39_9HYPH</name>
<dbReference type="InterPro" id="IPR038726">
    <property type="entry name" value="PDDEXK_AddAB-type"/>
</dbReference>
<dbReference type="SUPFAM" id="SSF52540">
    <property type="entry name" value="P-loop containing nucleoside triphosphate hydrolases"/>
    <property type="match status" value="1"/>
</dbReference>
<feature type="domain" description="PD-(D/E)XK endonuclease-like" evidence="1">
    <location>
        <begin position="712"/>
        <end position="949"/>
    </location>
</feature>
<dbReference type="InterPro" id="IPR014153">
    <property type="entry name" value="Ds_break_AddB"/>
</dbReference>
<dbReference type="Pfam" id="PF12705">
    <property type="entry name" value="PDDEXK_1"/>
    <property type="match status" value="1"/>
</dbReference>
<dbReference type="Proteomes" id="UP000321058">
    <property type="component" value="Unassembled WGS sequence"/>
</dbReference>